<evidence type="ECO:0000256" key="1">
    <source>
        <dbReference type="SAM" id="Phobius"/>
    </source>
</evidence>
<dbReference type="RefSeq" id="WP_377773274.1">
    <property type="nucleotide sequence ID" value="NZ_JBHUOQ010000001.1"/>
</dbReference>
<dbReference type="EMBL" id="JBHUOQ010000001">
    <property type="protein sequence ID" value="MFD2830389.1"/>
    <property type="molecule type" value="Genomic_DNA"/>
</dbReference>
<comment type="caution">
    <text evidence="2">The sequence shown here is derived from an EMBL/GenBank/DDBJ whole genome shotgun (WGS) entry which is preliminary data.</text>
</comment>
<keyword evidence="1" id="KW-0812">Transmembrane</keyword>
<keyword evidence="3" id="KW-1185">Reference proteome</keyword>
<protein>
    <submittedName>
        <fullName evidence="2">Uncharacterized protein</fullName>
    </submittedName>
</protein>
<name>A0ABW5WVK7_9STAP</name>
<feature type="transmembrane region" description="Helical" evidence="1">
    <location>
        <begin position="29"/>
        <end position="48"/>
    </location>
</feature>
<feature type="transmembrane region" description="Helical" evidence="1">
    <location>
        <begin position="5"/>
        <end position="23"/>
    </location>
</feature>
<dbReference type="Proteomes" id="UP001597519">
    <property type="component" value="Unassembled WGS sequence"/>
</dbReference>
<accession>A0ABW5WVK7</accession>
<reference evidence="3" key="1">
    <citation type="journal article" date="2019" name="Int. J. Syst. Evol. Microbiol.">
        <title>The Global Catalogue of Microorganisms (GCM) 10K type strain sequencing project: providing services to taxonomists for standard genome sequencing and annotation.</title>
        <authorList>
            <consortium name="The Broad Institute Genomics Platform"/>
            <consortium name="The Broad Institute Genome Sequencing Center for Infectious Disease"/>
            <person name="Wu L."/>
            <person name="Ma J."/>
        </authorList>
    </citation>
    <scope>NUCLEOTIDE SEQUENCE [LARGE SCALE GENOMIC DNA]</scope>
    <source>
        <strain evidence="3">KCTC 33575</strain>
    </source>
</reference>
<sequence length="61" mass="7381">MLFNYILIGLIFFNTIRYGWYLFSGDVSVYYLVMFIINLLLIIAFIVFRNQLFKKKDTVEE</sequence>
<proteinExistence type="predicted"/>
<keyword evidence="1" id="KW-1133">Transmembrane helix</keyword>
<organism evidence="2 3">
    <name type="scientific">Corticicoccus populi</name>
    <dbReference type="NCBI Taxonomy" id="1812821"/>
    <lineage>
        <taxon>Bacteria</taxon>
        <taxon>Bacillati</taxon>
        <taxon>Bacillota</taxon>
        <taxon>Bacilli</taxon>
        <taxon>Bacillales</taxon>
        <taxon>Staphylococcaceae</taxon>
        <taxon>Corticicoccus</taxon>
    </lineage>
</organism>
<keyword evidence="1" id="KW-0472">Membrane</keyword>
<evidence type="ECO:0000313" key="3">
    <source>
        <dbReference type="Proteomes" id="UP001597519"/>
    </source>
</evidence>
<evidence type="ECO:0000313" key="2">
    <source>
        <dbReference type="EMBL" id="MFD2830389.1"/>
    </source>
</evidence>
<gene>
    <name evidence="2" type="ORF">ACFSX4_07875</name>
</gene>